<gene>
    <name evidence="5" type="ORF">FDP22_21555</name>
</gene>
<feature type="domain" description="Alcohol dehydrogenase iron-type/glycerol dehydrogenase GldA" evidence="3">
    <location>
        <begin position="11"/>
        <end position="177"/>
    </location>
</feature>
<dbReference type="InterPro" id="IPR039697">
    <property type="entry name" value="Alcohol_dehydrogenase_Fe"/>
</dbReference>
<dbReference type="GO" id="GO:0004022">
    <property type="term" value="F:alcohol dehydrogenase (NAD+) activity"/>
    <property type="evidence" value="ECO:0007669"/>
    <property type="project" value="TreeGrafter"/>
</dbReference>
<dbReference type="Proteomes" id="UP000305888">
    <property type="component" value="Plasmid pD4M1B"/>
</dbReference>
<dbReference type="InterPro" id="IPR056798">
    <property type="entry name" value="ADH_Fe_C"/>
</dbReference>
<dbReference type="Pfam" id="PF25137">
    <property type="entry name" value="ADH_Fe_C"/>
    <property type="match status" value="1"/>
</dbReference>
<dbReference type="RefSeq" id="WP_138576236.1">
    <property type="nucleotide sequence ID" value="NZ_CP040820.1"/>
</dbReference>
<sequence length="381" mass="38370">MTYSTAPVPATICGPGALGQIGREAAALSRHARVLLVADPFLETQGLLAPALAALAAEGLAVSPFTAFTGEPKSTHVAAAAQAGRAAGADLVIGIGGGSALDIAKLATACIPGAPDPMAYALAATPLPPEPLPSLLVPSTAGTGAESCATCIFSGPDGRKLWAWGQELKPRLVLLDPELTVSLPPALTAWCALDAFVHAFEASTSARSHAGAALHAHHALRLIPKALPRAIAAPEDLAAREALLLGAFHAGVAIDNCGTAIAHALSHGAAALAPVHHGLATALGFGVSLRWLVARPTPQIEAAAQACGCPCAAALPEAWEDLVARCAAPLALPEAFRAVTPEALVRAVSGPECAPMLTAHRARATPEELTGFARAMLDTAA</sequence>
<evidence type="ECO:0000259" key="3">
    <source>
        <dbReference type="Pfam" id="PF00465"/>
    </source>
</evidence>
<proteinExistence type="inferred from homology"/>
<keyword evidence="6" id="KW-1185">Reference proteome</keyword>
<comment type="similarity">
    <text evidence="1">Belongs to the iron-containing alcohol dehydrogenase family.</text>
</comment>
<evidence type="ECO:0000256" key="1">
    <source>
        <dbReference type="ARBA" id="ARBA00007358"/>
    </source>
</evidence>
<geneLocation type="plasmid" evidence="6">
    <name>pd4m1b</name>
</geneLocation>
<organism evidence="5 6">
    <name type="scientific">Paroceanicella profunda</name>
    <dbReference type="NCBI Taxonomy" id="2579971"/>
    <lineage>
        <taxon>Bacteria</taxon>
        <taxon>Pseudomonadati</taxon>
        <taxon>Pseudomonadota</taxon>
        <taxon>Alphaproteobacteria</taxon>
        <taxon>Rhodobacterales</taxon>
        <taxon>Paracoccaceae</taxon>
        <taxon>Paroceanicella</taxon>
    </lineage>
</organism>
<evidence type="ECO:0000313" key="5">
    <source>
        <dbReference type="EMBL" id="QDL94456.1"/>
    </source>
</evidence>
<reference evidence="5 6" key="1">
    <citation type="submission" date="2019-06" db="EMBL/GenBank/DDBJ databases">
        <title>Genome sequence of Rhodobacteraceae bacterium D4M1.</title>
        <authorList>
            <person name="Cao J."/>
        </authorList>
    </citation>
    <scope>NUCLEOTIDE SEQUENCE [LARGE SCALE GENOMIC DNA]</scope>
    <source>
        <strain evidence="5 6">D4M1</strain>
        <plasmid evidence="6">pd4m1b</plasmid>
    </source>
</reference>
<dbReference type="OrthoDB" id="9815791at2"/>
<dbReference type="KEGG" id="ppru:FDP22_21555"/>
<name>A0A5B8FZW0_9RHOB</name>
<dbReference type="Gene3D" id="1.20.1090.10">
    <property type="entry name" value="Dehydroquinate synthase-like - alpha domain"/>
    <property type="match status" value="1"/>
</dbReference>
<dbReference type="SUPFAM" id="SSF56796">
    <property type="entry name" value="Dehydroquinate synthase-like"/>
    <property type="match status" value="1"/>
</dbReference>
<dbReference type="Pfam" id="PF00465">
    <property type="entry name" value="Fe-ADH"/>
    <property type="match status" value="1"/>
</dbReference>
<dbReference type="GO" id="GO:0046872">
    <property type="term" value="F:metal ion binding"/>
    <property type="evidence" value="ECO:0007669"/>
    <property type="project" value="InterPro"/>
</dbReference>
<dbReference type="PANTHER" id="PTHR11496:SF102">
    <property type="entry name" value="ALCOHOL DEHYDROGENASE 4"/>
    <property type="match status" value="1"/>
</dbReference>
<accession>A0A5B8FZW0</accession>
<evidence type="ECO:0000256" key="2">
    <source>
        <dbReference type="ARBA" id="ARBA00023002"/>
    </source>
</evidence>
<feature type="domain" description="Fe-containing alcohol dehydrogenase-like C-terminal" evidence="4">
    <location>
        <begin position="189"/>
        <end position="320"/>
    </location>
</feature>
<dbReference type="Gene3D" id="3.40.50.1970">
    <property type="match status" value="1"/>
</dbReference>
<dbReference type="AlphaFoldDB" id="A0A5B8FZW0"/>
<evidence type="ECO:0000259" key="4">
    <source>
        <dbReference type="Pfam" id="PF25137"/>
    </source>
</evidence>
<keyword evidence="2" id="KW-0560">Oxidoreductase</keyword>
<dbReference type="PANTHER" id="PTHR11496">
    <property type="entry name" value="ALCOHOL DEHYDROGENASE"/>
    <property type="match status" value="1"/>
</dbReference>
<dbReference type="InterPro" id="IPR001670">
    <property type="entry name" value="ADH_Fe/GldA"/>
</dbReference>
<dbReference type="EMBL" id="CP040820">
    <property type="protein sequence ID" value="QDL94456.1"/>
    <property type="molecule type" value="Genomic_DNA"/>
</dbReference>
<protein>
    <submittedName>
        <fullName evidence="5">Iron-containing alcohol dehydrogenase</fullName>
    </submittedName>
</protein>
<evidence type="ECO:0000313" key="6">
    <source>
        <dbReference type="Proteomes" id="UP000305888"/>
    </source>
</evidence>
<keyword evidence="5" id="KW-0614">Plasmid</keyword>